<dbReference type="InterPro" id="IPR006839">
    <property type="entry name" value="DarP"/>
</dbReference>
<dbReference type="AlphaFoldDB" id="Q0F236"/>
<dbReference type="HAMAP" id="MF_00765">
    <property type="entry name" value="DarP"/>
    <property type="match status" value="1"/>
</dbReference>
<keyword evidence="3 5" id="KW-0699">rRNA-binding</keyword>
<accession>Q0F236</accession>
<comment type="function">
    <text evidence="5">Member of a network of 50S ribosomal subunit biogenesis factors which assembles along the 30S-50S interface, preventing incorrect 23S rRNA structures from forming. Promotes peptidyl transferase center (PTC) maturation.</text>
</comment>
<dbReference type="STRING" id="314344.AL013_05180"/>
<sequence>MYDTFDEENYEPVERLNKSQQKREIKELHELAVKLSKLDILPLERMQLPPELFKALVDVQSMKHGAAKRQFKFIVKLLRQNDTESLVETIAGLEAKKEEEDKNFHRIERWRERLMTDGQTAITEFMALYPHADAGQIRQLVRNASRELQAGKPPKSHRSLFRLLRETISTE</sequence>
<keyword evidence="7" id="KW-1185">Reference proteome</keyword>
<dbReference type="eggNOG" id="COG3028">
    <property type="taxonomic scope" value="Bacteria"/>
</dbReference>
<dbReference type="Gene3D" id="1.10.60.30">
    <property type="entry name" value="PSPTO4464-like domains"/>
    <property type="match status" value="2"/>
</dbReference>
<dbReference type="InParanoid" id="Q0F236"/>
<evidence type="ECO:0000256" key="3">
    <source>
        <dbReference type="ARBA" id="ARBA00022730"/>
    </source>
</evidence>
<dbReference type="Proteomes" id="UP000005297">
    <property type="component" value="Unassembled WGS sequence"/>
</dbReference>
<reference evidence="6 7" key="1">
    <citation type="submission" date="2006-09" db="EMBL/GenBank/DDBJ databases">
        <authorList>
            <person name="Emerson D."/>
            <person name="Ferriera S."/>
            <person name="Johnson J."/>
            <person name="Kravitz S."/>
            <person name="Halpern A."/>
            <person name="Remington K."/>
            <person name="Beeson K."/>
            <person name="Tran B."/>
            <person name="Rogers Y.-H."/>
            <person name="Friedman R."/>
            <person name="Venter J.C."/>
        </authorList>
    </citation>
    <scope>NUCLEOTIDE SEQUENCE [LARGE SCALE GENOMIC DNA]</scope>
    <source>
        <strain evidence="6 7">PV-1</strain>
    </source>
</reference>
<dbReference type="EMBL" id="AATS01000002">
    <property type="protein sequence ID" value="EAU55714.1"/>
    <property type="molecule type" value="Genomic_DNA"/>
</dbReference>
<name>Q0F236_9PROT</name>
<keyword evidence="2 5" id="KW-0690">Ribosome biogenesis</keyword>
<dbReference type="HOGENOM" id="CLU_106757_3_0_0"/>
<evidence type="ECO:0000256" key="4">
    <source>
        <dbReference type="ARBA" id="ARBA00022884"/>
    </source>
</evidence>
<evidence type="ECO:0000256" key="5">
    <source>
        <dbReference type="HAMAP-Rule" id="MF_00765"/>
    </source>
</evidence>
<protein>
    <recommendedName>
        <fullName evidence="5">Dual-action ribosomal maturation protein DarP</fullName>
    </recommendedName>
    <alternativeName>
        <fullName evidence="5">Large ribosomal subunit assembly factor DarP</fullName>
    </alternativeName>
</protein>
<dbReference type="GO" id="GO:1902626">
    <property type="term" value="P:assembly of large subunit precursor of preribosome"/>
    <property type="evidence" value="ECO:0007669"/>
    <property type="project" value="UniProtKB-UniRule"/>
</dbReference>
<evidence type="ECO:0000313" key="6">
    <source>
        <dbReference type="EMBL" id="EAU55714.1"/>
    </source>
</evidence>
<evidence type="ECO:0000256" key="1">
    <source>
        <dbReference type="ARBA" id="ARBA00022490"/>
    </source>
</evidence>
<organism evidence="6 7">
    <name type="scientific">Mariprofundus ferrooxydans PV-1</name>
    <dbReference type="NCBI Taxonomy" id="314345"/>
    <lineage>
        <taxon>Bacteria</taxon>
        <taxon>Pseudomonadati</taxon>
        <taxon>Pseudomonadota</taxon>
        <taxon>Candidatius Mariprofundia</taxon>
        <taxon>Mariprofundales</taxon>
        <taxon>Mariprofundaceae</taxon>
        <taxon>Mariprofundus</taxon>
    </lineage>
</organism>
<dbReference type="Pfam" id="PF04751">
    <property type="entry name" value="DarP"/>
    <property type="match status" value="1"/>
</dbReference>
<dbReference type="PANTHER" id="PTHR38101">
    <property type="entry name" value="UPF0307 PROTEIN YJGA"/>
    <property type="match status" value="1"/>
</dbReference>
<dbReference type="GO" id="GO:0019843">
    <property type="term" value="F:rRNA binding"/>
    <property type="evidence" value="ECO:0007669"/>
    <property type="project" value="UniProtKB-UniRule"/>
</dbReference>
<dbReference type="PIRSF" id="PIRSF016183">
    <property type="entry name" value="UCP016183"/>
    <property type="match status" value="1"/>
</dbReference>
<comment type="subcellular location">
    <subcellularLocation>
        <location evidence="5">Cytoplasm</location>
    </subcellularLocation>
    <text evidence="5">Associates with late stage pre-50S ribosomal subunits.</text>
</comment>
<dbReference type="GO" id="GO:0043022">
    <property type="term" value="F:ribosome binding"/>
    <property type="evidence" value="ECO:0007669"/>
    <property type="project" value="UniProtKB-UniRule"/>
</dbReference>
<keyword evidence="4 5" id="KW-0694">RNA-binding</keyword>
<dbReference type="FunCoup" id="Q0F236">
    <property type="interactions" value="51"/>
</dbReference>
<proteinExistence type="inferred from homology"/>
<evidence type="ECO:0000313" key="7">
    <source>
        <dbReference type="Proteomes" id="UP000005297"/>
    </source>
</evidence>
<dbReference type="SUPFAM" id="SSF158710">
    <property type="entry name" value="PSPTO4464-like"/>
    <property type="match status" value="1"/>
</dbReference>
<dbReference type="NCBIfam" id="NF003593">
    <property type="entry name" value="PRK05255.1-1"/>
    <property type="match status" value="1"/>
</dbReference>
<dbReference type="RefSeq" id="WP_009850733.1">
    <property type="nucleotide sequence ID" value="NZ_DS022295.1"/>
</dbReference>
<keyword evidence="1 5" id="KW-0963">Cytoplasm</keyword>
<comment type="similarity">
    <text evidence="5">Belongs to the DarP family.</text>
</comment>
<dbReference type="OrthoDB" id="5293604at2"/>
<dbReference type="InterPro" id="IPR023153">
    <property type="entry name" value="DarP_sf"/>
</dbReference>
<gene>
    <name evidence="5" type="primary">darP</name>
    <name evidence="6" type="ORF">SPV1_02162</name>
</gene>
<dbReference type="GO" id="GO:0005829">
    <property type="term" value="C:cytosol"/>
    <property type="evidence" value="ECO:0007669"/>
    <property type="project" value="TreeGrafter"/>
</dbReference>
<evidence type="ECO:0000256" key="2">
    <source>
        <dbReference type="ARBA" id="ARBA00022517"/>
    </source>
</evidence>
<comment type="caution">
    <text evidence="6">The sequence shown here is derived from an EMBL/GenBank/DDBJ whole genome shotgun (WGS) entry which is preliminary data.</text>
</comment>
<dbReference type="CDD" id="cd16331">
    <property type="entry name" value="YjgA-like"/>
    <property type="match status" value="1"/>
</dbReference>
<dbReference type="PANTHER" id="PTHR38101:SF1">
    <property type="entry name" value="UPF0307 PROTEIN YJGA"/>
    <property type="match status" value="1"/>
</dbReference>